<feature type="compositionally biased region" description="Basic and acidic residues" evidence="5">
    <location>
        <begin position="376"/>
        <end position="387"/>
    </location>
</feature>
<keyword evidence="4" id="KW-0254">Endocytosis</keyword>
<organism evidence="7 8">
    <name type="scientific">Kwoniella heveanensis BCC8398</name>
    <dbReference type="NCBI Taxonomy" id="1296120"/>
    <lineage>
        <taxon>Eukaryota</taxon>
        <taxon>Fungi</taxon>
        <taxon>Dikarya</taxon>
        <taxon>Basidiomycota</taxon>
        <taxon>Agaricomycotina</taxon>
        <taxon>Tremellomycetes</taxon>
        <taxon>Tremellales</taxon>
        <taxon>Cryptococcaceae</taxon>
        <taxon>Kwoniella</taxon>
    </lineage>
</organism>
<feature type="compositionally biased region" description="Polar residues" evidence="5">
    <location>
        <begin position="272"/>
        <end position="283"/>
    </location>
</feature>
<feature type="domain" description="MHD" evidence="6">
    <location>
        <begin position="581"/>
        <end position="851"/>
    </location>
</feature>
<evidence type="ECO:0000256" key="3">
    <source>
        <dbReference type="ARBA" id="ARBA00022553"/>
    </source>
</evidence>
<dbReference type="Pfam" id="PF10291">
    <property type="entry name" value="muHD"/>
    <property type="match status" value="1"/>
</dbReference>
<keyword evidence="2" id="KW-0963">Cytoplasm</keyword>
<feature type="compositionally biased region" description="Polar residues" evidence="5">
    <location>
        <begin position="462"/>
        <end position="476"/>
    </location>
</feature>
<keyword evidence="3" id="KW-0597">Phosphoprotein</keyword>
<evidence type="ECO:0000256" key="1">
    <source>
        <dbReference type="ARBA" id="ARBA00004496"/>
    </source>
</evidence>
<dbReference type="Gene3D" id="1.20.1270.60">
    <property type="entry name" value="Arfaptin homology (AH) domain/BAR domain"/>
    <property type="match status" value="1"/>
</dbReference>
<dbReference type="GO" id="GO:0007010">
    <property type="term" value="P:cytoskeleton organization"/>
    <property type="evidence" value="ECO:0007669"/>
    <property type="project" value="TreeGrafter"/>
</dbReference>
<name>A0A1B9GYU0_9TREE</name>
<dbReference type="SUPFAM" id="SSF103657">
    <property type="entry name" value="BAR/IMD domain-like"/>
    <property type="match status" value="1"/>
</dbReference>
<dbReference type="EMBL" id="KI669496">
    <property type="protein sequence ID" value="OCF36197.1"/>
    <property type="molecule type" value="Genomic_DNA"/>
</dbReference>
<dbReference type="GO" id="GO:0032153">
    <property type="term" value="C:cell division site"/>
    <property type="evidence" value="ECO:0007669"/>
    <property type="project" value="TreeGrafter"/>
</dbReference>
<dbReference type="SMART" id="SM00055">
    <property type="entry name" value="FCH"/>
    <property type="match status" value="1"/>
</dbReference>
<dbReference type="PANTHER" id="PTHR23065:SF7">
    <property type="entry name" value="NOSTRIN, ISOFORM H"/>
    <property type="match status" value="1"/>
</dbReference>
<reference evidence="7 8" key="1">
    <citation type="submission" date="2013-07" db="EMBL/GenBank/DDBJ databases">
        <title>The Genome Sequence of Cryptococcus heveanensis BCC8398.</title>
        <authorList>
            <consortium name="The Broad Institute Genome Sequencing Platform"/>
            <person name="Cuomo C."/>
            <person name="Litvintseva A."/>
            <person name="Chen Y."/>
            <person name="Heitman J."/>
            <person name="Sun S."/>
            <person name="Springer D."/>
            <person name="Dromer F."/>
            <person name="Young S.K."/>
            <person name="Zeng Q."/>
            <person name="Gargeya S."/>
            <person name="Fitzgerald M."/>
            <person name="Abouelleil A."/>
            <person name="Alvarado L."/>
            <person name="Berlin A.M."/>
            <person name="Chapman S.B."/>
            <person name="Dewar J."/>
            <person name="Goldberg J."/>
            <person name="Griggs A."/>
            <person name="Gujja S."/>
            <person name="Hansen M."/>
            <person name="Howarth C."/>
            <person name="Imamovic A."/>
            <person name="Larimer J."/>
            <person name="McCowan C."/>
            <person name="Murphy C."/>
            <person name="Pearson M."/>
            <person name="Priest M."/>
            <person name="Roberts A."/>
            <person name="Saif S."/>
            <person name="Shea T."/>
            <person name="Sykes S."/>
            <person name="Wortman J."/>
            <person name="Nusbaum C."/>
            <person name="Birren B."/>
        </authorList>
    </citation>
    <scope>NUCLEOTIDE SEQUENCE [LARGE SCALE GENOMIC DNA]</scope>
    <source>
        <strain evidence="7 8">BCC8398</strain>
    </source>
</reference>
<feature type="compositionally biased region" description="Polar residues" evidence="5">
    <location>
        <begin position="292"/>
        <end position="303"/>
    </location>
</feature>
<dbReference type="InterPro" id="IPR027267">
    <property type="entry name" value="AH/BAR_dom_sf"/>
</dbReference>
<dbReference type="AlphaFoldDB" id="A0A1B9GYU0"/>
<feature type="compositionally biased region" description="Low complexity" evidence="5">
    <location>
        <begin position="417"/>
        <end position="432"/>
    </location>
</feature>
<dbReference type="STRING" id="1296120.A0A1B9GYU0"/>
<evidence type="ECO:0000256" key="2">
    <source>
        <dbReference type="ARBA" id="ARBA00022490"/>
    </source>
</evidence>
<keyword evidence="8" id="KW-1185">Reference proteome</keyword>
<reference evidence="8" key="2">
    <citation type="submission" date="2013-12" db="EMBL/GenBank/DDBJ databases">
        <title>Evolution of pathogenesis and genome organization in the Tremellales.</title>
        <authorList>
            <person name="Cuomo C."/>
            <person name="Litvintseva A."/>
            <person name="Heitman J."/>
            <person name="Chen Y."/>
            <person name="Sun S."/>
            <person name="Springer D."/>
            <person name="Dromer F."/>
            <person name="Young S."/>
            <person name="Zeng Q."/>
            <person name="Chapman S."/>
            <person name="Gujja S."/>
            <person name="Saif S."/>
            <person name="Birren B."/>
        </authorList>
    </citation>
    <scope>NUCLEOTIDE SEQUENCE [LARGE SCALE GENOMIC DNA]</scope>
    <source>
        <strain evidence="8">BCC8398</strain>
    </source>
</reference>
<dbReference type="GO" id="GO:0043226">
    <property type="term" value="C:organelle"/>
    <property type="evidence" value="ECO:0007669"/>
    <property type="project" value="UniProtKB-ARBA"/>
</dbReference>
<sequence>MANALPEDAWVNCFLPTPPRPLLTALQKRLHASTTHLNALAEVYKQRAQIEATYAESLSKLAKTAEQGGLSGKSGNDWDKASGEGRLWDSVISELAETSASHSTLSAMLRTDFEQPLREMPSKVIAWRRVNEQETSLDKTLKDYEKTSSKLEKAAQKSKSSKAEQLQHELNQITSSLSSLSPMVYTTFQRLDEERLGTLKEVIVRWGTVKGDIATRDGQRAESIIAALLSWETDEEVLNVGRKLGSIGGSGPRLSVPDSAASTPSRMDRRMSSVTAATNQTHDFSPRPPARTNGSSTNVSRDQSGFAGGFKSMLGRTKTMAGGGSRNRSDSNATSTRSGRERDGNFEMVGDDVPRIQGSTSNAPPVDEEGFSVAPTDRHRNPWEDPNKLVPTPVTATGASAGHGGPTTPGFGQNFTSSPNASAENLSSSASSQHQTQPRLNLSLAPAPIQESEEERQAALQKMQQTLQMPPSQPSRRGTIARGRRDVRNTMFPGSLTEDVTGSGSSGIGGLSLNKIAEPEERMADSPTSVGSPVAINGNAQDRPQQARQTSLSSVTSNNPFDSPHLGTALVQPTLATSSTDPGLRANLSETINVIFKGKEVSRIQITGEIHLSLRPSVTQPTTGPIHIRLTSFEQLEKIAPNPAYLAQVPDRPGEYFLNSEVLASATANAASKPAGLGTEKGTLLFKYVVHVQPGKELRSTPLILEPAFQCKDGETRMILHYRSGETASTSGGLSLDSLSNVSIAALFGPGPSVSNVQAKPAGGVWSPASRKMQWKLGQLPLTSEGGKIIAKFITEPGEAMSPVNVQAAFGIEGSLLSGLGVEVVNGELEGHAWRFEEVKKGTVAGKYLAEPVVN</sequence>
<accession>A0A1B9GYU0</accession>
<protein>
    <recommendedName>
        <fullName evidence="6">MHD domain-containing protein</fullName>
    </recommendedName>
</protein>
<dbReference type="PROSITE" id="PS51072">
    <property type="entry name" value="MHD"/>
    <property type="match status" value="1"/>
</dbReference>
<dbReference type="GO" id="GO:0005886">
    <property type="term" value="C:plasma membrane"/>
    <property type="evidence" value="ECO:0007669"/>
    <property type="project" value="TreeGrafter"/>
</dbReference>
<evidence type="ECO:0000259" key="6">
    <source>
        <dbReference type="PROSITE" id="PS51072"/>
    </source>
</evidence>
<gene>
    <name evidence="7" type="ORF">I316_02070</name>
</gene>
<dbReference type="PANTHER" id="PTHR23065">
    <property type="entry name" value="PROLINE-SERINE-THREONINE PHOSPHATASE INTERACTING PROTEIN 1"/>
    <property type="match status" value="1"/>
</dbReference>
<feature type="compositionally biased region" description="Polar residues" evidence="5">
    <location>
        <begin position="538"/>
        <end position="561"/>
    </location>
</feature>
<evidence type="ECO:0000313" key="7">
    <source>
        <dbReference type="EMBL" id="OCF36197.1"/>
    </source>
</evidence>
<dbReference type="Proteomes" id="UP000092666">
    <property type="component" value="Unassembled WGS sequence"/>
</dbReference>
<dbReference type="Pfam" id="PF00611">
    <property type="entry name" value="FCH"/>
    <property type="match status" value="1"/>
</dbReference>
<dbReference type="GO" id="GO:0006897">
    <property type="term" value="P:endocytosis"/>
    <property type="evidence" value="ECO:0007669"/>
    <property type="project" value="UniProtKB-KW"/>
</dbReference>
<evidence type="ECO:0000313" key="8">
    <source>
        <dbReference type="Proteomes" id="UP000092666"/>
    </source>
</evidence>
<comment type="subcellular location">
    <subcellularLocation>
        <location evidence="1">Cytoplasm</location>
    </subcellularLocation>
</comment>
<dbReference type="InterPro" id="IPR028565">
    <property type="entry name" value="MHD"/>
</dbReference>
<evidence type="ECO:0000256" key="5">
    <source>
        <dbReference type="SAM" id="MobiDB-lite"/>
    </source>
</evidence>
<dbReference type="OrthoDB" id="1875751at2759"/>
<dbReference type="GO" id="GO:0005737">
    <property type="term" value="C:cytoplasm"/>
    <property type="evidence" value="ECO:0007669"/>
    <property type="project" value="TreeGrafter"/>
</dbReference>
<feature type="region of interest" description="Disordered" evidence="5">
    <location>
        <begin position="245"/>
        <end position="567"/>
    </location>
</feature>
<proteinExistence type="predicted"/>
<dbReference type="InterPro" id="IPR018808">
    <property type="entry name" value="Muniscin_C"/>
</dbReference>
<dbReference type="InterPro" id="IPR001060">
    <property type="entry name" value="FCH_dom"/>
</dbReference>
<evidence type="ECO:0000256" key="4">
    <source>
        <dbReference type="ARBA" id="ARBA00022583"/>
    </source>
</evidence>